<gene>
    <name evidence="2" type="ORF">CC78DRAFT_611377</name>
</gene>
<comment type="caution">
    <text evidence="2">The sequence shown here is derived from an EMBL/GenBank/DDBJ whole genome shotgun (WGS) entry which is preliminary data.</text>
</comment>
<feature type="compositionally biased region" description="Polar residues" evidence="1">
    <location>
        <begin position="326"/>
        <end position="346"/>
    </location>
</feature>
<feature type="compositionally biased region" description="Basic residues" evidence="1">
    <location>
        <begin position="1"/>
        <end position="11"/>
    </location>
</feature>
<name>A0A9P4NC32_9PLEO</name>
<evidence type="ECO:0008006" key="4">
    <source>
        <dbReference type="Google" id="ProtNLM"/>
    </source>
</evidence>
<evidence type="ECO:0000313" key="3">
    <source>
        <dbReference type="Proteomes" id="UP000800093"/>
    </source>
</evidence>
<evidence type="ECO:0000256" key="1">
    <source>
        <dbReference type="SAM" id="MobiDB-lite"/>
    </source>
</evidence>
<dbReference type="AlphaFoldDB" id="A0A9P4NC32"/>
<proteinExistence type="predicted"/>
<feature type="region of interest" description="Disordered" evidence="1">
    <location>
        <begin position="1"/>
        <end position="23"/>
    </location>
</feature>
<dbReference type="EMBL" id="ML986579">
    <property type="protein sequence ID" value="KAF2270479.1"/>
    <property type="molecule type" value="Genomic_DNA"/>
</dbReference>
<feature type="compositionally biased region" description="Basic and acidic residues" evidence="1">
    <location>
        <begin position="367"/>
        <end position="380"/>
    </location>
</feature>
<dbReference type="OrthoDB" id="2799468at2759"/>
<sequence length="380" mass="40801">MASTSNRHHSKLVQGHKSTGSPKVDFHSFFQEVLEKLQKNPLAITAEDARRLHEHFDATDERSAKIISAIEALALAQPDIMATSNGKIEAAAPSPPKVCLLTLVNDLAATVDANPDGVSPEVLESTQRVVSKMQKAIGHTNAPHPELEGELQEEFAQIKPKVEKGIVTKEEADHLHSLEARAHGHTEKGGLTAMAQSVAARRERSLSQEKQEHLLCQEIAKTEPKIESHTVTKGEAAHLNSLETKAYGHAQKGGVVATAQSVSAKEEALREAAVKIEPKIKDGTVTNKEADHLHALEVRAHGHTEKGGLAATAQSIAAKRERRKSLSNASNSHQKSPSNAANSQVAPSKDHEAKAGVQHVEGVDIPLRPKAEVGVENTAH</sequence>
<reference evidence="3" key="1">
    <citation type="journal article" date="2020" name="Stud. Mycol.">
        <title>101 Dothideomycetes genomes: A test case for predicting lifestyles and emergence of pathogens.</title>
        <authorList>
            <person name="Haridas S."/>
            <person name="Albert R."/>
            <person name="Binder M."/>
            <person name="Bloem J."/>
            <person name="LaButti K."/>
            <person name="Salamov A."/>
            <person name="Andreopoulos B."/>
            <person name="Baker S."/>
            <person name="Barry K."/>
            <person name="Bills G."/>
            <person name="Bluhm B."/>
            <person name="Cannon C."/>
            <person name="Castanera R."/>
            <person name="Culley D."/>
            <person name="Daum C."/>
            <person name="Ezra D."/>
            <person name="Gonzalez J."/>
            <person name="Henrissat B."/>
            <person name="Kuo A."/>
            <person name="Liang C."/>
            <person name="Lipzen A."/>
            <person name="Lutzoni F."/>
            <person name="Magnuson J."/>
            <person name="Mondo S."/>
            <person name="Nolan M."/>
            <person name="Ohm R."/>
            <person name="Pangilinan J."/>
            <person name="Park H.-J."/>
            <person name="Ramirez L."/>
            <person name="Alfaro M."/>
            <person name="Sun H."/>
            <person name="Tritt A."/>
            <person name="Yoshinaga Y."/>
            <person name="Zwiers L.-H."/>
            <person name="Turgeon B."/>
            <person name="Goodwin S."/>
            <person name="Spatafora J."/>
            <person name="Crous P."/>
            <person name="Grigoriev I."/>
        </authorList>
    </citation>
    <scope>NUCLEOTIDE SEQUENCE [LARGE SCALE GENOMIC DNA]</scope>
    <source>
        <strain evidence="3">CBS 304.66</strain>
    </source>
</reference>
<dbReference type="Proteomes" id="UP000800093">
    <property type="component" value="Unassembled WGS sequence"/>
</dbReference>
<protein>
    <recommendedName>
        <fullName evidence="4">SMP domain-containing protein</fullName>
    </recommendedName>
</protein>
<organism evidence="2 3">
    <name type="scientific">Lojkania enalia</name>
    <dbReference type="NCBI Taxonomy" id="147567"/>
    <lineage>
        <taxon>Eukaryota</taxon>
        <taxon>Fungi</taxon>
        <taxon>Dikarya</taxon>
        <taxon>Ascomycota</taxon>
        <taxon>Pezizomycotina</taxon>
        <taxon>Dothideomycetes</taxon>
        <taxon>Pleosporomycetidae</taxon>
        <taxon>Pleosporales</taxon>
        <taxon>Pleosporales incertae sedis</taxon>
        <taxon>Lojkania</taxon>
    </lineage>
</organism>
<accession>A0A9P4NC32</accession>
<keyword evidence="3" id="KW-1185">Reference proteome</keyword>
<evidence type="ECO:0000313" key="2">
    <source>
        <dbReference type="EMBL" id="KAF2270479.1"/>
    </source>
</evidence>
<feature type="region of interest" description="Disordered" evidence="1">
    <location>
        <begin position="319"/>
        <end position="380"/>
    </location>
</feature>